<proteinExistence type="predicted"/>
<evidence type="ECO:0000313" key="2">
    <source>
        <dbReference type="Proteomes" id="UP000653472"/>
    </source>
</evidence>
<keyword evidence="2" id="KW-1185">Reference proteome</keyword>
<dbReference type="PIRSF" id="PIRSF015268">
    <property type="entry name" value="Virulence_RhuM"/>
    <property type="match status" value="1"/>
</dbReference>
<organism evidence="1 2">
    <name type="scientific">Solimonas marina</name>
    <dbReference type="NCBI Taxonomy" id="2714601"/>
    <lineage>
        <taxon>Bacteria</taxon>
        <taxon>Pseudomonadati</taxon>
        <taxon>Pseudomonadota</taxon>
        <taxon>Gammaproteobacteria</taxon>
        <taxon>Nevskiales</taxon>
        <taxon>Nevskiaceae</taxon>
        <taxon>Solimonas</taxon>
    </lineage>
</organism>
<dbReference type="PANTHER" id="PTHR35810:SF1">
    <property type="entry name" value="CYTOPLASMIC PROTEIN"/>
    <property type="match status" value="1"/>
</dbReference>
<protein>
    <submittedName>
        <fullName evidence="1">Virulence RhuM family protein</fullName>
    </submittedName>
</protein>
<dbReference type="PANTHER" id="PTHR35810">
    <property type="entry name" value="CYTOPLASMIC PROTEIN-RELATED"/>
    <property type="match status" value="1"/>
</dbReference>
<dbReference type="Proteomes" id="UP000653472">
    <property type="component" value="Unassembled WGS sequence"/>
</dbReference>
<dbReference type="EMBL" id="JAAVXB010000001">
    <property type="protein sequence ID" value="NKF20987.1"/>
    <property type="molecule type" value="Genomic_DNA"/>
</dbReference>
<gene>
    <name evidence="1" type="ORF">G7Y82_01575</name>
</gene>
<accession>A0A969W5K3</accession>
<reference evidence="1" key="1">
    <citation type="submission" date="2020-03" db="EMBL/GenBank/DDBJ databases">
        <title>Solimonas marina sp. nov., isolated from deep seawater of the Pacific Ocean.</title>
        <authorList>
            <person name="Liu X."/>
            <person name="Lai Q."/>
            <person name="Sun F."/>
            <person name="Gai Y."/>
            <person name="Li G."/>
            <person name="Shao Z."/>
        </authorList>
    </citation>
    <scope>NUCLEOTIDE SEQUENCE</scope>
    <source>
        <strain evidence="1">C16B3</strain>
    </source>
</reference>
<sequence>MAVVKCWERRRPRRHGFQSRRGRRRSQGSRRVLILYTTEDGKSQIQLRAKDQTVWLSQREMAQLFDTSTDNVGLHLRNIFEDEELRREATTEESSVVQSEGEREVRRPLTLYNLDAILAVGYRVRSPRGVQFRRWASTVLKEYLLKGFVMDDERLKNPDGRPDYFDEMLARIRDIRASEKRFYQKVRDLFALSTDYDKTDRATQQFFATVQNLLLFAVTQQTAAELVTARADPGDPNFGLLAWKGDKVRKTDILIAKNYLNEDEIDTLNRLVVIFLETAELRAKNRKETRMSFWKENIDQIITTNGFPLLDGKGSISHERMETSTFARYVEFDQRRRQQEALAADQADEAELKRLEAKIKRRPKKS</sequence>
<dbReference type="Pfam" id="PF13310">
    <property type="entry name" value="Virulence_RhuM"/>
    <property type="match status" value="1"/>
</dbReference>
<name>A0A969W5K3_9GAMM</name>
<dbReference type="InterPro" id="IPR011204">
    <property type="entry name" value="Virulence_RhuM-like"/>
</dbReference>
<comment type="caution">
    <text evidence="1">The sequence shown here is derived from an EMBL/GenBank/DDBJ whole genome shotgun (WGS) entry which is preliminary data.</text>
</comment>
<dbReference type="AlphaFoldDB" id="A0A969W5K3"/>
<evidence type="ECO:0000313" key="1">
    <source>
        <dbReference type="EMBL" id="NKF20987.1"/>
    </source>
</evidence>